<evidence type="ECO:0000313" key="1">
    <source>
        <dbReference type="EMBL" id="BAT10074.1"/>
    </source>
</evidence>
<dbReference type="InParanoid" id="A0A0N7KRI0"/>
<accession>A0A0N7KRI0</accession>
<dbReference type="AlphaFoldDB" id="A0A0N7KRI0"/>
<dbReference type="FunCoup" id="A0A0N7KRI0">
    <property type="interactions" value="331"/>
</dbReference>
<evidence type="ECO:0000313" key="2">
    <source>
        <dbReference type="Proteomes" id="UP000059680"/>
    </source>
</evidence>
<reference evidence="2" key="1">
    <citation type="journal article" date="2005" name="Nature">
        <title>The map-based sequence of the rice genome.</title>
        <authorList>
            <consortium name="International rice genome sequencing project (IRGSP)"/>
            <person name="Matsumoto T."/>
            <person name="Wu J."/>
            <person name="Kanamori H."/>
            <person name="Katayose Y."/>
            <person name="Fujisawa M."/>
            <person name="Namiki N."/>
            <person name="Mizuno H."/>
            <person name="Yamamoto K."/>
            <person name="Antonio B.A."/>
            <person name="Baba T."/>
            <person name="Sakata K."/>
            <person name="Nagamura Y."/>
            <person name="Aoki H."/>
            <person name="Arikawa K."/>
            <person name="Arita K."/>
            <person name="Bito T."/>
            <person name="Chiden Y."/>
            <person name="Fujitsuka N."/>
            <person name="Fukunaka R."/>
            <person name="Hamada M."/>
            <person name="Harada C."/>
            <person name="Hayashi A."/>
            <person name="Hijishita S."/>
            <person name="Honda M."/>
            <person name="Hosokawa S."/>
            <person name="Ichikawa Y."/>
            <person name="Idonuma A."/>
            <person name="Iijima M."/>
            <person name="Ikeda M."/>
            <person name="Ikeno M."/>
            <person name="Ito K."/>
            <person name="Ito S."/>
            <person name="Ito T."/>
            <person name="Ito Y."/>
            <person name="Ito Y."/>
            <person name="Iwabuchi A."/>
            <person name="Kamiya K."/>
            <person name="Karasawa W."/>
            <person name="Kurita K."/>
            <person name="Katagiri S."/>
            <person name="Kikuta A."/>
            <person name="Kobayashi H."/>
            <person name="Kobayashi N."/>
            <person name="Machita K."/>
            <person name="Maehara T."/>
            <person name="Masukawa M."/>
            <person name="Mizubayashi T."/>
            <person name="Mukai Y."/>
            <person name="Nagasaki H."/>
            <person name="Nagata Y."/>
            <person name="Naito S."/>
            <person name="Nakashima M."/>
            <person name="Nakama Y."/>
            <person name="Nakamichi Y."/>
            <person name="Nakamura M."/>
            <person name="Meguro A."/>
            <person name="Negishi M."/>
            <person name="Ohta I."/>
            <person name="Ohta T."/>
            <person name="Okamoto M."/>
            <person name="Ono N."/>
            <person name="Saji S."/>
            <person name="Sakaguchi M."/>
            <person name="Sakai K."/>
            <person name="Shibata M."/>
            <person name="Shimokawa T."/>
            <person name="Song J."/>
            <person name="Takazaki Y."/>
            <person name="Terasawa K."/>
            <person name="Tsugane M."/>
            <person name="Tsuji K."/>
            <person name="Ueda S."/>
            <person name="Waki K."/>
            <person name="Yamagata H."/>
            <person name="Yamamoto M."/>
            <person name="Yamamoto S."/>
            <person name="Yamane H."/>
            <person name="Yoshiki S."/>
            <person name="Yoshihara R."/>
            <person name="Yukawa K."/>
            <person name="Zhong H."/>
            <person name="Yano M."/>
            <person name="Yuan Q."/>
            <person name="Ouyang S."/>
            <person name="Liu J."/>
            <person name="Jones K.M."/>
            <person name="Gansberger K."/>
            <person name="Moffat K."/>
            <person name="Hill J."/>
            <person name="Bera J."/>
            <person name="Fadrosh D."/>
            <person name="Jin S."/>
            <person name="Johri S."/>
            <person name="Kim M."/>
            <person name="Overton L."/>
            <person name="Reardon M."/>
            <person name="Tsitrin T."/>
            <person name="Vuong H."/>
            <person name="Weaver B."/>
            <person name="Ciecko A."/>
            <person name="Tallon L."/>
            <person name="Jackson J."/>
            <person name="Pai G."/>
            <person name="Aken S.V."/>
            <person name="Utterback T."/>
            <person name="Reidmuller S."/>
            <person name="Feldblyum T."/>
            <person name="Hsiao J."/>
            <person name="Zismann V."/>
            <person name="Iobst S."/>
            <person name="de Vazeille A.R."/>
            <person name="Buell C.R."/>
            <person name="Ying K."/>
            <person name="Li Y."/>
            <person name="Lu T."/>
            <person name="Huang Y."/>
            <person name="Zhao Q."/>
            <person name="Feng Q."/>
            <person name="Zhang L."/>
            <person name="Zhu J."/>
            <person name="Weng Q."/>
            <person name="Mu J."/>
            <person name="Lu Y."/>
            <person name="Fan D."/>
            <person name="Liu Y."/>
            <person name="Guan J."/>
            <person name="Zhang Y."/>
            <person name="Yu S."/>
            <person name="Liu X."/>
            <person name="Zhang Y."/>
            <person name="Hong G."/>
            <person name="Han B."/>
            <person name="Choisne N."/>
            <person name="Demange N."/>
            <person name="Orjeda G."/>
            <person name="Samain S."/>
            <person name="Cattolico L."/>
            <person name="Pelletier E."/>
            <person name="Couloux A."/>
            <person name="Segurens B."/>
            <person name="Wincker P."/>
            <person name="D'Hont A."/>
            <person name="Scarpelli C."/>
            <person name="Weissenbach J."/>
            <person name="Salanoubat M."/>
            <person name="Quetier F."/>
            <person name="Yu Y."/>
            <person name="Kim H.R."/>
            <person name="Rambo T."/>
            <person name="Currie J."/>
            <person name="Collura K."/>
            <person name="Luo M."/>
            <person name="Yang T."/>
            <person name="Ammiraju J.S.S."/>
            <person name="Engler F."/>
            <person name="Soderlund C."/>
            <person name="Wing R.A."/>
            <person name="Palmer L.E."/>
            <person name="de la Bastide M."/>
            <person name="Spiegel L."/>
            <person name="Nascimento L."/>
            <person name="Zutavern T."/>
            <person name="O'Shaughnessy A."/>
            <person name="Dike S."/>
            <person name="Dedhia N."/>
            <person name="Preston R."/>
            <person name="Balija V."/>
            <person name="McCombie W.R."/>
            <person name="Chow T."/>
            <person name="Chen H."/>
            <person name="Chung M."/>
            <person name="Chen C."/>
            <person name="Shaw J."/>
            <person name="Wu H."/>
            <person name="Hsiao K."/>
            <person name="Chao Y."/>
            <person name="Chu M."/>
            <person name="Cheng C."/>
            <person name="Hour A."/>
            <person name="Lee P."/>
            <person name="Lin S."/>
            <person name="Lin Y."/>
            <person name="Liou J."/>
            <person name="Liu S."/>
            <person name="Hsing Y."/>
            <person name="Raghuvanshi S."/>
            <person name="Mohanty A."/>
            <person name="Bharti A.K."/>
            <person name="Gaur A."/>
            <person name="Gupta V."/>
            <person name="Kumar D."/>
            <person name="Ravi V."/>
            <person name="Vij S."/>
            <person name="Kapur A."/>
            <person name="Khurana P."/>
            <person name="Khurana P."/>
            <person name="Khurana J.P."/>
            <person name="Tyagi A.K."/>
            <person name="Gaikwad K."/>
            <person name="Singh A."/>
            <person name="Dalal V."/>
            <person name="Srivastava S."/>
            <person name="Dixit A."/>
            <person name="Pal A.K."/>
            <person name="Ghazi I.A."/>
            <person name="Yadav M."/>
            <person name="Pandit A."/>
            <person name="Bhargava A."/>
            <person name="Sureshbabu K."/>
            <person name="Batra K."/>
            <person name="Sharma T.R."/>
            <person name="Mohapatra T."/>
            <person name="Singh N.K."/>
            <person name="Messing J."/>
            <person name="Nelson A.B."/>
            <person name="Fuks G."/>
            <person name="Kavchok S."/>
            <person name="Keizer G."/>
            <person name="Linton E."/>
            <person name="Llaca V."/>
            <person name="Song R."/>
            <person name="Tanyolac B."/>
            <person name="Young S."/>
            <person name="Ho-Il K."/>
            <person name="Hahn J.H."/>
            <person name="Sangsakoo G."/>
            <person name="Vanavichit A."/>
            <person name="de Mattos Luiz.A.T."/>
            <person name="Zimmer P.D."/>
            <person name="Malone G."/>
            <person name="Dellagostin O."/>
            <person name="de Oliveira A.C."/>
            <person name="Bevan M."/>
            <person name="Bancroft I."/>
            <person name="Minx P."/>
            <person name="Cordum H."/>
            <person name="Wilson R."/>
            <person name="Cheng Z."/>
            <person name="Jin W."/>
            <person name="Jiang J."/>
            <person name="Leong S.A."/>
            <person name="Iwama H."/>
            <person name="Gojobori T."/>
            <person name="Itoh T."/>
            <person name="Niimura Y."/>
            <person name="Fujii Y."/>
            <person name="Habara T."/>
            <person name="Sakai H."/>
            <person name="Sato Y."/>
            <person name="Wilson G."/>
            <person name="Kumar K."/>
            <person name="McCouch S."/>
            <person name="Juretic N."/>
            <person name="Hoen D."/>
            <person name="Wright S."/>
            <person name="Bruskiewich R."/>
            <person name="Bureau T."/>
            <person name="Miyao A."/>
            <person name="Hirochika H."/>
            <person name="Nishikawa T."/>
            <person name="Kadowaki K."/>
            <person name="Sugiura M."/>
            <person name="Burr B."/>
            <person name="Sasaki T."/>
        </authorList>
    </citation>
    <scope>NUCLEOTIDE SEQUENCE [LARGE SCALE GENOMIC DNA]</scope>
    <source>
        <strain evidence="2">cv. Nipponbare</strain>
    </source>
</reference>
<proteinExistence type="predicted"/>
<keyword evidence="2" id="KW-1185">Reference proteome</keyword>
<sequence length="71" mass="7720">MISLAASGEETIMNGTCPNLSNMTGPYRRDRSCKERCGRSPIKWCILPMIGSCHGHGGSRPACLRELNIAL</sequence>
<reference evidence="1 2" key="3">
    <citation type="journal article" date="2013" name="Rice">
        <title>Improvement of the Oryza sativa Nipponbare reference genome using next generation sequence and optical map data.</title>
        <authorList>
            <person name="Kawahara Y."/>
            <person name="de la Bastide M."/>
            <person name="Hamilton J.P."/>
            <person name="Kanamori H."/>
            <person name="McCombie W.R."/>
            <person name="Ouyang S."/>
            <person name="Schwartz D.C."/>
            <person name="Tanaka T."/>
            <person name="Wu J."/>
            <person name="Zhou S."/>
            <person name="Childs K.L."/>
            <person name="Davidson R.M."/>
            <person name="Lin H."/>
            <person name="Quesada-Ocampo L."/>
            <person name="Vaillancourt B."/>
            <person name="Sakai H."/>
            <person name="Lee S.S."/>
            <person name="Kim J."/>
            <person name="Numa H."/>
            <person name="Itoh T."/>
            <person name="Buell C.R."/>
            <person name="Matsumoto T."/>
        </authorList>
    </citation>
    <scope>NUCLEOTIDE SEQUENCE [LARGE SCALE GENOMIC DNA]</scope>
    <source>
        <strain evidence="2">cv. Nipponbare</strain>
    </source>
</reference>
<gene>
    <name evidence="1" type="ordered locus">Os10g0172000</name>
    <name evidence="1" type="ORF">OSNPB_100172000</name>
</gene>
<organism evidence="1 2">
    <name type="scientific">Oryza sativa subsp. japonica</name>
    <name type="common">Rice</name>
    <dbReference type="NCBI Taxonomy" id="39947"/>
    <lineage>
        <taxon>Eukaryota</taxon>
        <taxon>Viridiplantae</taxon>
        <taxon>Streptophyta</taxon>
        <taxon>Embryophyta</taxon>
        <taxon>Tracheophyta</taxon>
        <taxon>Spermatophyta</taxon>
        <taxon>Magnoliopsida</taxon>
        <taxon>Liliopsida</taxon>
        <taxon>Poales</taxon>
        <taxon>Poaceae</taxon>
        <taxon>BOP clade</taxon>
        <taxon>Oryzoideae</taxon>
        <taxon>Oryzeae</taxon>
        <taxon>Oryzinae</taxon>
        <taxon>Oryza</taxon>
        <taxon>Oryza sativa</taxon>
    </lineage>
</organism>
<dbReference type="Gramene" id="Os10t0172000-00">
    <property type="protein sequence ID" value="Os10t0172000-00"/>
    <property type="gene ID" value="Os10g0172000"/>
</dbReference>
<dbReference type="PaxDb" id="39947-A0A0N7KRI0"/>
<dbReference type="EMBL" id="AP014966">
    <property type="protein sequence ID" value="BAT10074.1"/>
    <property type="molecule type" value="Genomic_DNA"/>
</dbReference>
<dbReference type="Proteomes" id="UP000059680">
    <property type="component" value="Chromosome 10"/>
</dbReference>
<name>A0A0N7KRI0_ORYSJ</name>
<reference evidence="1 2" key="2">
    <citation type="journal article" date="2013" name="Plant Cell Physiol.">
        <title>Rice Annotation Project Database (RAP-DB): an integrative and interactive database for rice genomics.</title>
        <authorList>
            <person name="Sakai H."/>
            <person name="Lee S.S."/>
            <person name="Tanaka T."/>
            <person name="Numa H."/>
            <person name="Kim J."/>
            <person name="Kawahara Y."/>
            <person name="Wakimoto H."/>
            <person name="Yang C.C."/>
            <person name="Iwamoto M."/>
            <person name="Abe T."/>
            <person name="Yamada Y."/>
            <person name="Muto A."/>
            <person name="Inokuchi H."/>
            <person name="Ikemura T."/>
            <person name="Matsumoto T."/>
            <person name="Sasaki T."/>
            <person name="Itoh T."/>
        </authorList>
    </citation>
    <scope>NUCLEOTIDE SEQUENCE [LARGE SCALE GENOMIC DNA]</scope>
    <source>
        <strain evidence="2">cv. Nipponbare</strain>
    </source>
</reference>
<protein>
    <submittedName>
        <fullName evidence="1">Os10g0172000 protein</fullName>
    </submittedName>
</protein>